<dbReference type="SUPFAM" id="SSF158446">
    <property type="entry name" value="IVS-encoded protein-like"/>
    <property type="match status" value="1"/>
</dbReference>
<organism evidence="1 2">
    <name type="scientific">Pararcticibacter amylolyticus</name>
    <dbReference type="NCBI Taxonomy" id="2173175"/>
    <lineage>
        <taxon>Bacteria</taxon>
        <taxon>Pseudomonadati</taxon>
        <taxon>Bacteroidota</taxon>
        <taxon>Sphingobacteriia</taxon>
        <taxon>Sphingobacteriales</taxon>
        <taxon>Sphingobacteriaceae</taxon>
        <taxon>Pararcticibacter</taxon>
    </lineage>
</organism>
<evidence type="ECO:0000313" key="2">
    <source>
        <dbReference type="Proteomes" id="UP000245647"/>
    </source>
</evidence>
<accession>A0A2U2PIA7</accession>
<dbReference type="PANTHER" id="PTHR38471:SF2">
    <property type="entry name" value="FOUR HELIX BUNDLE PROTEIN"/>
    <property type="match status" value="1"/>
</dbReference>
<protein>
    <submittedName>
        <fullName evidence="1">Four helix bundle protein</fullName>
    </submittedName>
</protein>
<dbReference type="RefSeq" id="WP_109415495.1">
    <property type="nucleotide sequence ID" value="NZ_QEAS01000006.1"/>
</dbReference>
<proteinExistence type="predicted"/>
<dbReference type="PANTHER" id="PTHR38471">
    <property type="entry name" value="FOUR HELIX BUNDLE PROTEIN"/>
    <property type="match status" value="1"/>
</dbReference>
<dbReference type="CDD" id="cd16377">
    <property type="entry name" value="23S_rRNA_IVP_like"/>
    <property type="match status" value="1"/>
</dbReference>
<keyword evidence="2" id="KW-1185">Reference proteome</keyword>
<dbReference type="AlphaFoldDB" id="A0A2U2PIA7"/>
<dbReference type="OrthoDB" id="9811959at2"/>
<dbReference type="InterPro" id="IPR012657">
    <property type="entry name" value="23S_rRNA-intervening_sequence"/>
</dbReference>
<name>A0A2U2PIA7_9SPHI</name>
<evidence type="ECO:0000313" key="1">
    <source>
        <dbReference type="EMBL" id="PWG81110.1"/>
    </source>
</evidence>
<dbReference type="Pfam" id="PF05635">
    <property type="entry name" value="23S_rRNA_IVP"/>
    <property type="match status" value="1"/>
</dbReference>
<dbReference type="Proteomes" id="UP000245647">
    <property type="component" value="Unassembled WGS sequence"/>
</dbReference>
<dbReference type="EMBL" id="QEAS01000006">
    <property type="protein sequence ID" value="PWG81110.1"/>
    <property type="molecule type" value="Genomic_DNA"/>
</dbReference>
<dbReference type="InterPro" id="IPR036583">
    <property type="entry name" value="23S_rRNA_IVS_sf"/>
</dbReference>
<gene>
    <name evidence="1" type="ORF">DDR33_09295</name>
</gene>
<comment type="caution">
    <text evidence="1">The sequence shown here is derived from an EMBL/GenBank/DDBJ whole genome shotgun (WGS) entry which is preliminary data.</text>
</comment>
<dbReference type="Gene3D" id="1.20.1440.60">
    <property type="entry name" value="23S rRNA-intervening sequence"/>
    <property type="match status" value="1"/>
</dbReference>
<sequence length="117" mass="13553">MQDYKELHVWKKAHQFVIDLYQNTASYPKEEIYNLTTQIKRAACSIPANIAEGCGRFTQKDFASFLQNALGSAHEVEYFLLLSRDLGYITLNQYELLNNEISEVKAMLISFIKKVRL</sequence>
<reference evidence="1 2" key="1">
    <citation type="submission" date="2018-04" db="EMBL/GenBank/DDBJ databases">
        <title>Pedobacter chongqingensis sp. nov., isolated from a rottenly hemp rope.</title>
        <authorList>
            <person name="Cai Y."/>
        </authorList>
    </citation>
    <scope>NUCLEOTIDE SEQUENCE [LARGE SCALE GENOMIC DNA]</scope>
    <source>
        <strain evidence="1 2">FJ4-8</strain>
    </source>
</reference>
<dbReference type="NCBIfam" id="TIGR02436">
    <property type="entry name" value="four helix bundle protein"/>
    <property type="match status" value="1"/>
</dbReference>